<accession>A0A6L2ZUD5</accession>
<evidence type="ECO:0000313" key="2">
    <source>
        <dbReference type="Proteomes" id="UP000504756"/>
    </source>
</evidence>
<protein>
    <submittedName>
        <fullName evidence="1">Uncharacterized protein</fullName>
    </submittedName>
</protein>
<name>A0A6L2ZUD5_9LACT</name>
<gene>
    <name evidence="1" type="ORF">ikelab_10080</name>
</gene>
<evidence type="ECO:0000313" key="1">
    <source>
        <dbReference type="EMBL" id="GFO51733.1"/>
    </source>
</evidence>
<organism evidence="1 2">
    <name type="scientific">Lactococcus garvieae</name>
    <dbReference type="NCBI Taxonomy" id="1363"/>
    <lineage>
        <taxon>Bacteria</taxon>
        <taxon>Bacillati</taxon>
        <taxon>Bacillota</taxon>
        <taxon>Bacilli</taxon>
        <taxon>Lactobacillales</taxon>
        <taxon>Streptococcaceae</taxon>
        <taxon>Lactococcus</taxon>
    </lineage>
</organism>
<comment type="caution">
    <text evidence="1">The sequence shown here is derived from an EMBL/GenBank/DDBJ whole genome shotgun (WGS) entry which is preliminary data.</text>
</comment>
<dbReference type="EMBL" id="BLXU01000005">
    <property type="protein sequence ID" value="GFO51733.1"/>
    <property type="molecule type" value="Genomic_DNA"/>
</dbReference>
<dbReference type="AlphaFoldDB" id="A0A6L2ZUD5"/>
<proteinExistence type="predicted"/>
<reference evidence="1 2" key="1">
    <citation type="submission" date="2020-06" db="EMBL/GenBank/DDBJ databases">
        <title>Draft genome sequence of Lactic acid bacteria from Okinawan-style tofu.</title>
        <authorList>
            <person name="Takara I."/>
            <person name="Ikematsu S."/>
        </authorList>
    </citation>
    <scope>NUCLEOTIDE SEQUENCE [LARGE SCALE GENOMIC DNA]</scope>
    <source>
        <strain evidence="2">lg38</strain>
    </source>
</reference>
<sequence>MSVMMYSLFDVEGNAEAIISYTENAMKKEGKTSEEIELYKAEVENSDYPGLVSVSVSMLDELNGMHTRQEVKHIK</sequence>
<dbReference type="Proteomes" id="UP000504756">
    <property type="component" value="Unassembled WGS sequence"/>
</dbReference>